<dbReference type="PANTHER" id="PTHR22916">
    <property type="entry name" value="GLYCOSYLTRANSFERASE"/>
    <property type="match status" value="1"/>
</dbReference>
<evidence type="ECO:0000259" key="4">
    <source>
        <dbReference type="Pfam" id="PF00535"/>
    </source>
</evidence>
<evidence type="ECO:0000256" key="3">
    <source>
        <dbReference type="SAM" id="MobiDB-lite"/>
    </source>
</evidence>
<dbReference type="Proteomes" id="UP000006001">
    <property type="component" value="Unassembled WGS sequence"/>
</dbReference>
<dbReference type="RefSeq" id="WP_006362871.1">
    <property type="nucleotide sequence ID" value="NZ_GG700631.1"/>
</dbReference>
<dbReference type="EC" id="2.4.-.-" evidence="5"/>
<protein>
    <submittedName>
        <fullName evidence="5">Glycosyltransferase, group 2 family protein</fullName>
        <ecNumber evidence="5">2.4.-.-</ecNumber>
    </submittedName>
</protein>
<evidence type="ECO:0000313" key="6">
    <source>
        <dbReference type="Proteomes" id="UP000006001"/>
    </source>
</evidence>
<keyword evidence="6" id="KW-1185">Reference proteome</keyword>
<dbReference type="SUPFAM" id="SSF53448">
    <property type="entry name" value="Nucleotide-diphospho-sugar transferases"/>
    <property type="match status" value="1"/>
</dbReference>
<proteinExistence type="predicted"/>
<evidence type="ECO:0000256" key="2">
    <source>
        <dbReference type="ARBA" id="ARBA00022679"/>
    </source>
</evidence>
<evidence type="ECO:0000313" key="5">
    <source>
        <dbReference type="EMBL" id="EEZ60802.1"/>
    </source>
</evidence>
<dbReference type="GO" id="GO:0016757">
    <property type="term" value="F:glycosyltransferase activity"/>
    <property type="evidence" value="ECO:0007669"/>
    <property type="project" value="UniProtKB-KW"/>
</dbReference>
<dbReference type="GeneID" id="85008280"/>
<feature type="region of interest" description="Disordered" evidence="3">
    <location>
        <begin position="514"/>
        <end position="533"/>
    </location>
</feature>
<reference evidence="5" key="1">
    <citation type="submission" date="2009-10" db="EMBL/GenBank/DDBJ databases">
        <authorList>
            <person name="Weinstock G."/>
            <person name="Sodergren E."/>
            <person name="Clifton S."/>
            <person name="Fulton L."/>
            <person name="Fulton B."/>
            <person name="Courtney L."/>
            <person name="Fronick C."/>
            <person name="Harrison M."/>
            <person name="Strong C."/>
            <person name="Farmer C."/>
            <person name="Delahaunty K."/>
            <person name="Markovic C."/>
            <person name="Hall O."/>
            <person name="Minx P."/>
            <person name="Tomlinson C."/>
            <person name="Mitreva M."/>
            <person name="Nelson J."/>
            <person name="Hou S."/>
            <person name="Wollam A."/>
            <person name="Pepin K.H."/>
            <person name="Johnson M."/>
            <person name="Bhonagiri V."/>
            <person name="Nash W.E."/>
            <person name="Warren W."/>
            <person name="Chinwalla A."/>
            <person name="Mardis E.R."/>
            <person name="Wilson R.K."/>
        </authorList>
    </citation>
    <scope>NUCLEOTIDE SEQUENCE [LARGE SCALE GENOMIC DNA]</scope>
    <source>
        <strain evidence="5">ATCC 700122</strain>
    </source>
</reference>
<dbReference type="AlphaFoldDB" id="D0WID5"/>
<dbReference type="InterPro" id="IPR029044">
    <property type="entry name" value="Nucleotide-diphossugar_trans"/>
</dbReference>
<keyword evidence="2 5" id="KW-0808">Transferase</keyword>
<dbReference type="Pfam" id="PF00535">
    <property type="entry name" value="Glycos_transf_2"/>
    <property type="match status" value="1"/>
</dbReference>
<dbReference type="OrthoDB" id="1666828at2"/>
<feature type="domain" description="Glycosyltransferase 2-like" evidence="4">
    <location>
        <begin position="4"/>
        <end position="125"/>
    </location>
</feature>
<name>D0WID5_SLAES</name>
<gene>
    <name evidence="5" type="ORF">HMPREF0762_01610</name>
</gene>
<feature type="compositionally biased region" description="Basic residues" evidence="3">
    <location>
        <begin position="586"/>
        <end position="602"/>
    </location>
</feature>
<accession>D0WID5</accession>
<evidence type="ECO:0000256" key="1">
    <source>
        <dbReference type="ARBA" id="ARBA00022676"/>
    </source>
</evidence>
<dbReference type="InterPro" id="IPR001173">
    <property type="entry name" value="Glyco_trans_2-like"/>
</dbReference>
<dbReference type="HOGENOM" id="CLU_547241_0_0_11"/>
<comment type="caution">
    <text evidence="5">The sequence shown here is derived from an EMBL/GenBank/DDBJ whole genome shotgun (WGS) entry which is preliminary data.</text>
</comment>
<dbReference type="Gene3D" id="3.90.550.10">
    <property type="entry name" value="Spore Coat Polysaccharide Biosynthesis Protein SpsA, Chain A"/>
    <property type="match status" value="1"/>
</dbReference>
<organism evidence="5 6">
    <name type="scientific">Slackia exigua (strain ATCC 700122 / DSM 15923 / CIP 105133 / JCM 11022 / KCTC 5966 / S-7)</name>
    <dbReference type="NCBI Taxonomy" id="649764"/>
    <lineage>
        <taxon>Bacteria</taxon>
        <taxon>Bacillati</taxon>
        <taxon>Actinomycetota</taxon>
        <taxon>Coriobacteriia</taxon>
        <taxon>Eggerthellales</taxon>
        <taxon>Eggerthellaceae</taxon>
        <taxon>Slackia</taxon>
    </lineage>
</organism>
<feature type="region of interest" description="Disordered" evidence="3">
    <location>
        <begin position="574"/>
        <end position="602"/>
    </location>
</feature>
<dbReference type="EMBL" id="ACUX02000016">
    <property type="protein sequence ID" value="EEZ60802.1"/>
    <property type="molecule type" value="Genomic_DNA"/>
</dbReference>
<keyword evidence="1 5" id="KW-0328">Glycosyltransferase</keyword>
<dbReference type="CDD" id="cd00761">
    <property type="entry name" value="Glyco_tranf_GTA_type"/>
    <property type="match status" value="1"/>
</dbReference>
<dbReference type="eggNOG" id="COG0463">
    <property type="taxonomic scope" value="Bacteria"/>
</dbReference>
<dbReference type="PANTHER" id="PTHR22916:SF51">
    <property type="entry name" value="GLYCOSYLTRANSFERASE EPSH-RELATED"/>
    <property type="match status" value="1"/>
</dbReference>
<sequence length="602" mass="66121">MDVSIVIPVYNVKDYLIECLNSVDAGFGSLEGEVLIIDDGSTDGSSELAKNFADEHPRFRYVKIVNQGVAHARNLGAARVTGKYLQFVDSDDIVEPGLFEKLFRVAERYDADVTVCDVVRTTDGKISASDIHVRAFAGIKGTVTSAVESPSLAYDSLVMNKLIRRAYYEEQAFQFPEGMYFEDIPVAFALDCKANRVAVVRSIGYRWRIRTSGASTTQSFANRKNLTDKIAMIERLMSWVDAEVGDAGVRRAVELKALTVDFTVYLNAMNDFSDEQAADYVDLIAGFVERNIAPERLREVQLKERQVFHDVLARDVDHLRRVVNYKRANYATAPIVTSGEAPVMVLSSDIFTIPDRDAGRELENVPPRCQVDAVETGEGKMVLRGHLYTRRISMPNVGDQRIRAWLYNEESGERRELPAKPIEFHTLTVEQGTMVNCDDYRTYRYNYDGTGFEISLDFFALGLSERFMGANFVILGFENRFFAGECIVRGARKAAKAKAKGFAADVTLAPADRASGSRAGAEPLGGSANASSAGGPTNAASAAAVGDFSTARVTLSIGLRDTFVFSMGEANGDAAAASSRTAPQKKSGKKPAKRKGLFGRFK</sequence>
<dbReference type="STRING" id="649764.HMPREF0762_01610"/>